<sequence length="975" mass="101195">MKKSRISQHGTLLVALTSAQGLLATPALAVSDYTITASQSDIQISNDYVSIHITDLSTVTGEQMPALSVMQNVLVGTLENAGIITSTDSSALNVDGSIDNINNSGVIGSNGNAADSVYLSVTSQVGALVNSGTITGSTNNLYTGSNSAAINNAGVINSLTNTQSGTIDGYTAINNTGQIDVLNNAGTIRMNNNSSGYYYQTAAVLNQGTIATFNNTGLIDSNNSSNNYNESAVLNQGTINTLINDGTITSNYIAVQNQGAIGTFTNNGEISGAVVGVYNNHYNNNSINTANGDIVNNGLISSATYAIYNDDYGNTDTSVNIVNTGRITGNNYAIRNGAYGNTSATPMTIVNSGIIKGNISNSSSLPLIIEGGNDKAGILTGINGVGQIENLNGDVIFSTGRLLLDDHIMTNGTVNNNAASLQINNNIEITGNYHQGSNAALIVGVADTAVANGSSADTGYGRLIVSGSANIDAGSGVSLARTGNTYQFAAGQRYVVIDANSTDTNYNAGQLRYQAAGYAGAATGSTYNADGHSALVVTLQEPVTPPPTTTPTDPATPVTPTQPDPDPTAPTDPTTPGTSDPTPTAPTTPTTPEPTAKPGWATIPNATAALGGLGHYSGISPQLLELYNASLAIADQKEANRVGERLSASQNINTSTATNVATMTAMSVVTTHMDTARNPQTAGLSGVSTGDAYSDWILWGQPFGGYARQDSTSNVSGYSAKFGGLIIGADRALGDNWRVGGAVNYSNTSVHGKDNLSGNTSTADNYGLIGYAGYTGNPWYVNLSAGVNRQNYDSIRRADFTGFSGSAQGKFNGQSITLQSEFGYPLTLPAEVIVTPLAALAYSYQHVDGYNETGGNGMALDVSSSHTQSVESNIGARLEKTFDTGLGNLTPYAQVSWIHQYDNNETRSTATYAADTVGETSFTSRGVAPVEDMAGVAIGSTLYDANDLSLDARYDLQAGERYQAHTFSLRLRKMF</sequence>
<evidence type="ECO:0000256" key="2">
    <source>
        <dbReference type="SAM" id="SignalP"/>
    </source>
</evidence>
<accession>A0ABX0VRW1</accession>
<feature type="region of interest" description="Disordered" evidence="1">
    <location>
        <begin position="541"/>
        <end position="603"/>
    </location>
</feature>
<gene>
    <name evidence="4" type="ORF">E2L00_17945</name>
</gene>
<dbReference type="SMART" id="SM00869">
    <property type="entry name" value="Autotransporter"/>
    <property type="match status" value="1"/>
</dbReference>
<dbReference type="NCBIfam" id="TIGR01414">
    <property type="entry name" value="autotrans_barl"/>
    <property type="match status" value="1"/>
</dbReference>
<dbReference type="RefSeq" id="WP_167614056.1">
    <property type="nucleotide sequence ID" value="NZ_SOYS01000009.1"/>
</dbReference>
<dbReference type="Proteomes" id="UP000697927">
    <property type="component" value="Unassembled WGS sequence"/>
</dbReference>
<feature type="compositionally biased region" description="Pro residues" evidence="1">
    <location>
        <begin position="583"/>
        <end position="592"/>
    </location>
</feature>
<keyword evidence="2" id="KW-0732">Signal</keyword>
<name>A0ABX0VRW1_9ENTR</name>
<proteinExistence type="predicted"/>
<dbReference type="Pfam" id="PF03797">
    <property type="entry name" value="Autotransporter"/>
    <property type="match status" value="1"/>
</dbReference>
<feature type="chain" id="PRO_5047386295" evidence="2">
    <location>
        <begin position="30"/>
        <end position="975"/>
    </location>
</feature>
<evidence type="ECO:0000259" key="3">
    <source>
        <dbReference type="PROSITE" id="PS51208"/>
    </source>
</evidence>
<comment type="caution">
    <text evidence="4">The sequence shown here is derived from an EMBL/GenBank/DDBJ whole genome shotgun (WGS) entry which is preliminary data.</text>
</comment>
<protein>
    <submittedName>
        <fullName evidence="4">Autotransporter domain-containing protein</fullName>
    </submittedName>
</protein>
<keyword evidence="5" id="KW-1185">Reference proteome</keyword>
<dbReference type="PROSITE" id="PS51208">
    <property type="entry name" value="AUTOTRANSPORTER"/>
    <property type="match status" value="1"/>
</dbReference>
<evidence type="ECO:0000313" key="4">
    <source>
        <dbReference type="EMBL" id="NIY49335.1"/>
    </source>
</evidence>
<dbReference type="InterPro" id="IPR036709">
    <property type="entry name" value="Autotransporte_beta_dom_sf"/>
</dbReference>
<feature type="compositionally biased region" description="Low complexity" evidence="1">
    <location>
        <begin position="571"/>
        <end position="582"/>
    </location>
</feature>
<dbReference type="Gene3D" id="2.40.128.130">
    <property type="entry name" value="Autotransporter beta-domain"/>
    <property type="match status" value="1"/>
</dbReference>
<dbReference type="InterPro" id="IPR006315">
    <property type="entry name" value="OM_autotransptr_brl_dom"/>
</dbReference>
<reference evidence="4 5" key="1">
    <citation type="journal article" date="2020" name="Microorganisms">
        <title>Polyphasic Characterisation of Cedecea colo sp. nov., a New Enteric Bacterium Isolated from the Koala Hindgut.</title>
        <authorList>
            <person name="Boath J.M."/>
            <person name="Dakhal S."/>
            <person name="Van T.T.H."/>
            <person name="Moore R.J."/>
            <person name="Dekiwadia C."/>
            <person name="Macreadie I.G."/>
        </authorList>
    </citation>
    <scope>NUCLEOTIDE SEQUENCE [LARGE SCALE GENOMIC DNA]</scope>
    <source>
        <strain evidence="4 5">ZA</strain>
    </source>
</reference>
<dbReference type="SUPFAM" id="SSF103515">
    <property type="entry name" value="Autotransporter"/>
    <property type="match status" value="1"/>
</dbReference>
<evidence type="ECO:0000256" key="1">
    <source>
        <dbReference type="SAM" id="MobiDB-lite"/>
    </source>
</evidence>
<dbReference type="EMBL" id="SOYS01000009">
    <property type="protein sequence ID" value="NIY49335.1"/>
    <property type="molecule type" value="Genomic_DNA"/>
</dbReference>
<feature type="domain" description="Autotransporter" evidence="3">
    <location>
        <begin position="691"/>
        <end position="975"/>
    </location>
</feature>
<dbReference type="InterPro" id="IPR005546">
    <property type="entry name" value="Autotransporte_beta"/>
</dbReference>
<feature type="signal peptide" evidence="2">
    <location>
        <begin position="1"/>
        <end position="29"/>
    </location>
</feature>
<feature type="compositionally biased region" description="Pro residues" evidence="1">
    <location>
        <begin position="560"/>
        <end position="570"/>
    </location>
</feature>
<evidence type="ECO:0000313" key="5">
    <source>
        <dbReference type="Proteomes" id="UP000697927"/>
    </source>
</evidence>
<organism evidence="4 5">
    <name type="scientific">Cedecea colo</name>
    <dbReference type="NCBI Taxonomy" id="2552946"/>
    <lineage>
        <taxon>Bacteria</taxon>
        <taxon>Pseudomonadati</taxon>
        <taxon>Pseudomonadota</taxon>
        <taxon>Gammaproteobacteria</taxon>
        <taxon>Enterobacterales</taxon>
        <taxon>Enterobacteriaceae</taxon>
        <taxon>Cedecea</taxon>
    </lineage>
</organism>
<feature type="compositionally biased region" description="Low complexity" evidence="1">
    <location>
        <begin position="550"/>
        <end position="559"/>
    </location>
</feature>